<dbReference type="InterPro" id="IPR012939">
    <property type="entry name" value="Glyco_hydro_92"/>
</dbReference>
<dbReference type="SUPFAM" id="SSF48208">
    <property type="entry name" value="Six-hairpin glycosidases"/>
    <property type="match status" value="1"/>
</dbReference>
<dbReference type="GO" id="GO:0000224">
    <property type="term" value="F:peptide-N4-(N-acetyl-beta-glucosaminyl)asparagine amidase activity"/>
    <property type="evidence" value="ECO:0007669"/>
    <property type="project" value="TreeGrafter"/>
</dbReference>
<dbReference type="Gene3D" id="2.60.120.260">
    <property type="entry name" value="Galactose-binding domain-like"/>
    <property type="match status" value="1"/>
</dbReference>
<feature type="domain" description="Glycosyl hydrolase family 92" evidence="2">
    <location>
        <begin position="416"/>
        <end position="923"/>
    </location>
</feature>
<organism evidence="4 5">
    <name type="scientific">Amycolatopsis cihanbeyliensis</name>
    <dbReference type="NCBI Taxonomy" id="1128664"/>
    <lineage>
        <taxon>Bacteria</taxon>
        <taxon>Bacillati</taxon>
        <taxon>Actinomycetota</taxon>
        <taxon>Actinomycetes</taxon>
        <taxon>Pseudonocardiales</taxon>
        <taxon>Pseudonocardiaceae</taxon>
        <taxon>Amycolatopsis</taxon>
    </lineage>
</organism>
<reference evidence="4 5" key="1">
    <citation type="submission" date="2019-06" db="EMBL/GenBank/DDBJ databases">
        <title>Sequencing the genomes of 1000 actinobacteria strains.</title>
        <authorList>
            <person name="Klenk H.-P."/>
        </authorList>
    </citation>
    <scope>NUCLEOTIDE SEQUENCE [LARGE SCALE GENOMIC DNA]</scope>
    <source>
        <strain evidence="4 5">DSM 45679</strain>
    </source>
</reference>
<feature type="region of interest" description="Disordered" evidence="1">
    <location>
        <begin position="922"/>
        <end position="946"/>
    </location>
</feature>
<evidence type="ECO:0000256" key="1">
    <source>
        <dbReference type="SAM" id="MobiDB-lite"/>
    </source>
</evidence>
<dbReference type="FunFam" id="3.30.2080.10:FF:000001">
    <property type="entry name" value="Alpha-1,2-mannosidase subfamily"/>
    <property type="match status" value="1"/>
</dbReference>
<evidence type="ECO:0000313" key="4">
    <source>
        <dbReference type="EMBL" id="TQJ00585.1"/>
    </source>
</evidence>
<dbReference type="FunFam" id="1.20.1050.60:FF:000001">
    <property type="entry name" value="Putative alpha-1,2-mannosidase"/>
    <property type="match status" value="1"/>
</dbReference>
<dbReference type="EMBL" id="VFML01000001">
    <property type="protein sequence ID" value="TQJ00585.1"/>
    <property type="molecule type" value="Genomic_DNA"/>
</dbReference>
<dbReference type="PANTHER" id="PTHR12143:SF43">
    <property type="entry name" value="PUTATIVE-RELATED"/>
    <property type="match status" value="1"/>
</dbReference>
<dbReference type="GO" id="GO:0005829">
    <property type="term" value="C:cytosol"/>
    <property type="evidence" value="ECO:0007669"/>
    <property type="project" value="TreeGrafter"/>
</dbReference>
<dbReference type="InterPro" id="IPR050883">
    <property type="entry name" value="PNGase"/>
</dbReference>
<dbReference type="NCBIfam" id="TIGR01180">
    <property type="entry name" value="aman2_put"/>
    <property type="match status" value="1"/>
</dbReference>
<protein>
    <submittedName>
        <fullName evidence="4">Putative alpha-1,2-mannosidase</fullName>
    </submittedName>
</protein>
<gene>
    <name evidence="4" type="ORF">FB471_0218</name>
</gene>
<evidence type="ECO:0000313" key="5">
    <source>
        <dbReference type="Proteomes" id="UP000320876"/>
    </source>
</evidence>
<dbReference type="Gene3D" id="1.20.1050.60">
    <property type="entry name" value="alpha-1,2-mannosidase"/>
    <property type="match status" value="1"/>
</dbReference>
<feature type="compositionally biased region" description="Polar residues" evidence="1">
    <location>
        <begin position="194"/>
        <end position="208"/>
    </location>
</feature>
<feature type="region of interest" description="Disordered" evidence="1">
    <location>
        <begin position="185"/>
        <end position="208"/>
    </location>
</feature>
<comment type="caution">
    <text evidence="4">The sequence shown here is derived from an EMBL/GenBank/DDBJ whole genome shotgun (WGS) entry which is preliminary data.</text>
</comment>
<dbReference type="Gene3D" id="3.30.2080.10">
    <property type="entry name" value="GH92 mannosidase domain"/>
    <property type="match status" value="1"/>
</dbReference>
<dbReference type="InterPro" id="IPR014718">
    <property type="entry name" value="GH-type_carb-bd"/>
</dbReference>
<feature type="compositionally biased region" description="Basic and acidic residues" evidence="1">
    <location>
        <begin position="1"/>
        <end position="11"/>
    </location>
</feature>
<dbReference type="Gene3D" id="1.20.1610.10">
    <property type="entry name" value="alpha-1,2-mannosidases domains"/>
    <property type="match status" value="1"/>
</dbReference>
<evidence type="ECO:0000259" key="2">
    <source>
        <dbReference type="Pfam" id="PF07971"/>
    </source>
</evidence>
<dbReference type="Gene3D" id="2.70.98.10">
    <property type="match status" value="1"/>
</dbReference>
<dbReference type="Pfam" id="PF07971">
    <property type="entry name" value="Glyco_hydro_92"/>
    <property type="match status" value="1"/>
</dbReference>
<dbReference type="GO" id="GO:0030246">
    <property type="term" value="F:carbohydrate binding"/>
    <property type="evidence" value="ECO:0007669"/>
    <property type="project" value="InterPro"/>
</dbReference>
<dbReference type="RefSeq" id="WP_141995497.1">
    <property type="nucleotide sequence ID" value="NZ_VFML01000001.1"/>
</dbReference>
<keyword evidence="5" id="KW-1185">Reference proteome</keyword>
<dbReference type="GO" id="GO:0005975">
    <property type="term" value="P:carbohydrate metabolic process"/>
    <property type="evidence" value="ECO:0007669"/>
    <property type="project" value="InterPro"/>
</dbReference>
<accession>A0A542DC00</accession>
<dbReference type="InterPro" id="IPR005887">
    <property type="entry name" value="GH92_a_mannosidase_put"/>
</dbReference>
<sequence>MTRTEFFHSFEDGEPAPGTTGGVAVRVGAGPERSPTAKPGVGYAGLRALHYRAPPGRAGTTLFDVDIPVTPDTELSYVVFPESVPEAAGPDYRATFVALDLEFADGGRLSELAVRDHHGFGISAAEQGRAKTLYLDQWNRVACDLGPVAAGRTVRAIVLTASAPAPATGWVDDIRLTVRPRAAEREAVDHVRTTRGTHSSGEFSRGNTVPATAVPHGFNFWTPVTDAGALNWLYEYHRRNNADNLPALQALAVSHQPSPWMGDRHTFQLMPGTGEVTLDRAARALAFAHEDETDRPHHYGVRFACGITADLAPTDHAALLRFRFPERSGWLVFDNARNRGGLRVDPARGTVTGHTWVRSRLSAGARRMFVHATLDRPATGGGTLRRPCWRTVSGYLAFDSEVVTLRIATSLISLRQARRNLELEIPEGTTFEQVRARARRAWQELLGRVEIEGASPDQLTTFYSGLYRLFLYPNSGHENTGTRDRPRIRHASPVIRRCRPSTRLRTGAKVLDGPMYVNNGFWDTYRTAWPAYALLAPARCAELIDGFVRQYREGGWVSRWSSPGYADLMTGTSSDVAFADAYLKGVRGFDVEAAYDAALRNATVTPPDRRVGRKGLAESIFLGYTPDSTPEGVSWALEGCVNDFGLANWSRALYESCGRDHPRRAEYLANAEYFGNRALHYAHHFDARVGFFAGRAADGSWRRSPQAHDPLPWGFGHTETNGWNAAFSAPHDGKGLANLYGGRAGLAAKLDEFFTTTETGLRPGTYGGVIHEMTEARDVRLGQYGHSNQPSHHIPYVYYHAGAPAKAQRIVREVLARCYLGSELGQGYPGDEDNGEMSAWYVLSALGLYPLQVGSPRYVLGSPLFAKATLHLPGGADLVINAPRGGKEDGYVQSVRFDGEPVRESWLPHARIAGGGTLDIDLGPEPGEWGTGEHAAPPSLTSGTAPPAPLADLHGLARCADGTDAAALRDDTTATEVRFRTTTPVLEFTVEGPPRTVRLYTLTSGARRGDPRSWVLEGSADGRAWTVLDERTDRVFRWRKQTRAFTVVTPAEYRHYRLRITRGSRRRIGLAQWELLAEPGEGGS</sequence>
<feature type="domain" description="Glycosyl hydrolase family 92 N-terminal" evidence="3">
    <location>
        <begin position="191"/>
        <end position="410"/>
    </location>
</feature>
<dbReference type="Proteomes" id="UP000320876">
    <property type="component" value="Unassembled WGS sequence"/>
</dbReference>
<dbReference type="AlphaFoldDB" id="A0A542DC00"/>
<dbReference type="PANTHER" id="PTHR12143">
    <property type="entry name" value="PEPTIDE N-GLYCANASE PNGASE -RELATED"/>
    <property type="match status" value="1"/>
</dbReference>
<proteinExistence type="predicted"/>
<dbReference type="GO" id="GO:0006516">
    <property type="term" value="P:glycoprotein catabolic process"/>
    <property type="evidence" value="ECO:0007669"/>
    <property type="project" value="TreeGrafter"/>
</dbReference>
<feature type="region of interest" description="Disordered" evidence="1">
    <location>
        <begin position="1"/>
        <end position="20"/>
    </location>
</feature>
<dbReference type="Pfam" id="PF17678">
    <property type="entry name" value="Glyco_hydro_92N"/>
    <property type="match status" value="1"/>
</dbReference>
<name>A0A542DC00_AMYCI</name>
<dbReference type="OrthoDB" id="9804511at2"/>
<dbReference type="InterPro" id="IPR008928">
    <property type="entry name" value="6-hairpin_glycosidase_sf"/>
</dbReference>
<evidence type="ECO:0000259" key="3">
    <source>
        <dbReference type="Pfam" id="PF17678"/>
    </source>
</evidence>
<dbReference type="InterPro" id="IPR041371">
    <property type="entry name" value="GH92_N"/>
</dbReference>